<sequence length="827" mass="90945">MKKRLTAVLALSLMIPAVTPAAAAGKDITINSFKFNSMKAPATIEEMVQTYTSASVDVTYSNGATKNFPLTYKQLYLSDEKIVTNKGVKIPAGTPIDAKGDPIIDKSVPGQESYYISDSPDSNSLMNVEGNLFLVSHFEYQTLDSSGKSAYGVVPASMTLAALNQDKKNGELSVKEAKKVDFSLVNGLWIPCNGTTSPWGTHLGSEEYEPNARQFEAEIGTNKDSTNVKGFAKLYFGDETKGNPYNYGWIPEVTVQPNGDTSVVKHYSTGRFSHELMQVMPDSKTAFFGDDGNYTVTFMYVADKEKDLSAGTLYAAKFGQTSTENGGAGNLEWIKLGHATDDEVRAIIDKGTKFSDIFETASQPTEGFTAVKTDSSGATVEYLKVKPGMEKAAAFLESRRYAALKGATAEFRKMEGLAVNEKDKKVYMAMSEIGKGMLEDTKKADPVDDIRLPQILAGGTYELNLTGGQKDKDGNTIDSNYVASAMKAIVVGEDLASPDAYGNKANPNKVSKPDNLSYSEKMRTLFIGEDGSEHTNNFVWAYNIDTKELSRVLSVPVGAEATGLRVLDNFNGFSYILSNYQHPGDELQNFKGTAVDKDELEKAMNEGIGILKKGGIGYIAGMPQLNDLHVGWHLVSGKWFFYDENGLMQTGWVKVGTQWYFLDASGEMQTGWVKDGAKWYYHAPSGEMKTGWVKDGAKWYYLGSSGEMKTGWVKDGAKWYYLGSSGEMKTGWVKDGAKWYYHASSGEMKTGWVKDGSKWYYLASSGEMKTGWVKDGAKWYYLASSGEMKTGWVQVGQKWYYLYNDGSMAANTTINGYKVNKNGEWIK</sequence>
<feature type="repeat" description="Cell wall-binding" evidence="2">
    <location>
        <begin position="669"/>
        <end position="688"/>
    </location>
</feature>
<dbReference type="PANTHER" id="PTHR35399:SF2">
    <property type="entry name" value="DUF839 DOMAIN-CONTAINING PROTEIN"/>
    <property type="match status" value="1"/>
</dbReference>
<gene>
    <name evidence="4" type="ORF">QNH39_04505</name>
</gene>
<feature type="repeat" description="Cell wall-binding" evidence="2">
    <location>
        <begin position="729"/>
        <end position="748"/>
    </location>
</feature>
<evidence type="ECO:0000256" key="3">
    <source>
        <dbReference type="SAM" id="SignalP"/>
    </source>
</evidence>
<keyword evidence="3" id="KW-0732">Signal</keyword>
<dbReference type="Pfam" id="PF05787">
    <property type="entry name" value="PhoX"/>
    <property type="match status" value="1"/>
</dbReference>
<dbReference type="PROSITE" id="PS51170">
    <property type="entry name" value="CW"/>
    <property type="match status" value="8"/>
</dbReference>
<feature type="repeat" description="Cell wall-binding" evidence="2">
    <location>
        <begin position="789"/>
        <end position="808"/>
    </location>
</feature>
<evidence type="ECO:0000313" key="4">
    <source>
        <dbReference type="EMBL" id="WHY87129.1"/>
    </source>
</evidence>
<dbReference type="InterPro" id="IPR008557">
    <property type="entry name" value="PhoX"/>
</dbReference>
<accession>A0AA95MRH8</accession>
<feature type="repeat" description="Cell wall-binding" evidence="2">
    <location>
        <begin position="689"/>
        <end position="708"/>
    </location>
</feature>
<dbReference type="Proteomes" id="UP001178288">
    <property type="component" value="Chromosome"/>
</dbReference>
<evidence type="ECO:0000313" key="5">
    <source>
        <dbReference type="Proteomes" id="UP001178288"/>
    </source>
</evidence>
<feature type="repeat" description="Cell wall-binding" evidence="2">
    <location>
        <begin position="749"/>
        <end position="768"/>
    </location>
</feature>
<evidence type="ECO:0000256" key="1">
    <source>
        <dbReference type="ARBA" id="ARBA00022737"/>
    </source>
</evidence>
<feature type="repeat" description="Cell wall-binding" evidence="2">
    <location>
        <begin position="649"/>
        <end position="668"/>
    </location>
</feature>
<feature type="chain" id="PRO_5041685123" evidence="3">
    <location>
        <begin position="24"/>
        <end position="827"/>
    </location>
</feature>
<organism evidence="4 5">
    <name type="scientific">Neobacillus novalis</name>
    <dbReference type="NCBI Taxonomy" id="220687"/>
    <lineage>
        <taxon>Bacteria</taxon>
        <taxon>Bacillati</taxon>
        <taxon>Bacillota</taxon>
        <taxon>Bacilli</taxon>
        <taxon>Bacillales</taxon>
        <taxon>Bacillaceae</taxon>
        <taxon>Neobacillus</taxon>
    </lineage>
</organism>
<dbReference type="EMBL" id="CP126114">
    <property type="protein sequence ID" value="WHY87129.1"/>
    <property type="molecule type" value="Genomic_DNA"/>
</dbReference>
<feature type="repeat" description="Cell wall-binding" evidence="2">
    <location>
        <begin position="769"/>
        <end position="788"/>
    </location>
</feature>
<feature type="signal peptide" evidence="3">
    <location>
        <begin position="1"/>
        <end position="23"/>
    </location>
</feature>
<dbReference type="Pfam" id="PF19127">
    <property type="entry name" value="Choline_bind_3"/>
    <property type="match status" value="3"/>
</dbReference>
<proteinExistence type="predicted"/>
<dbReference type="AlphaFoldDB" id="A0AA95MRH8"/>
<dbReference type="SUPFAM" id="SSF69360">
    <property type="entry name" value="Cell wall binding repeat"/>
    <property type="match status" value="1"/>
</dbReference>
<evidence type="ECO:0000256" key="2">
    <source>
        <dbReference type="PROSITE-ProRule" id="PRU00591"/>
    </source>
</evidence>
<dbReference type="KEGG" id="nnv:QNH39_04505"/>
<dbReference type="PANTHER" id="PTHR35399">
    <property type="entry name" value="SLR8030 PROTEIN"/>
    <property type="match status" value="1"/>
</dbReference>
<name>A0AA95MRH8_9BACI</name>
<keyword evidence="1" id="KW-0677">Repeat</keyword>
<reference evidence="4" key="1">
    <citation type="submission" date="2023-05" db="EMBL/GenBank/DDBJ databases">
        <title>Comparative genomics of Bacillaceae isolates and their secondary metabolite potential.</title>
        <authorList>
            <person name="Song L."/>
            <person name="Nielsen L.J."/>
            <person name="Mohite O."/>
            <person name="Xu X."/>
            <person name="Weber T."/>
            <person name="Kovacs A.T."/>
        </authorList>
    </citation>
    <scope>NUCLEOTIDE SEQUENCE</scope>
    <source>
        <strain evidence="4">XLM17</strain>
    </source>
</reference>
<dbReference type="Pfam" id="PF01473">
    <property type="entry name" value="Choline_bind_1"/>
    <property type="match status" value="1"/>
</dbReference>
<dbReference type="InterPro" id="IPR018337">
    <property type="entry name" value="Cell_wall/Cho-bd_repeat"/>
</dbReference>
<dbReference type="RefSeq" id="WP_066083056.1">
    <property type="nucleotide sequence ID" value="NZ_CP126114.1"/>
</dbReference>
<protein>
    <submittedName>
        <fullName evidence="4">DUF839 domain-containing protein</fullName>
    </submittedName>
</protein>
<keyword evidence="5" id="KW-1185">Reference proteome</keyword>
<feature type="repeat" description="Cell wall-binding" evidence="2">
    <location>
        <begin position="709"/>
        <end position="728"/>
    </location>
</feature>
<dbReference type="Gene3D" id="2.10.270.10">
    <property type="entry name" value="Cholin Binding"/>
    <property type="match status" value="4"/>
</dbReference>